<accession>A0A7N0VIZ3</accession>
<dbReference type="AlphaFoldDB" id="A0A7N0VIZ3"/>
<keyword evidence="2" id="KW-1185">Reference proteome</keyword>
<evidence type="ECO:0000313" key="1">
    <source>
        <dbReference type="EnsemblPlants" id="Kaladp0926s0001.1.v1.1"/>
    </source>
</evidence>
<evidence type="ECO:0000313" key="2">
    <source>
        <dbReference type="Proteomes" id="UP000594263"/>
    </source>
</evidence>
<dbReference type="Gramene" id="Kaladp0926s0001.1.v1.1">
    <property type="protein sequence ID" value="Kaladp0926s0001.1.v1.1"/>
    <property type="gene ID" value="Kaladp0926s0001.v1.1"/>
</dbReference>
<organism evidence="1 2">
    <name type="scientific">Kalanchoe fedtschenkoi</name>
    <name type="common">Lavender scallops</name>
    <name type="synonym">South American air plant</name>
    <dbReference type="NCBI Taxonomy" id="63787"/>
    <lineage>
        <taxon>Eukaryota</taxon>
        <taxon>Viridiplantae</taxon>
        <taxon>Streptophyta</taxon>
        <taxon>Embryophyta</taxon>
        <taxon>Tracheophyta</taxon>
        <taxon>Spermatophyta</taxon>
        <taxon>Magnoliopsida</taxon>
        <taxon>eudicotyledons</taxon>
        <taxon>Gunneridae</taxon>
        <taxon>Pentapetalae</taxon>
        <taxon>Saxifragales</taxon>
        <taxon>Crassulaceae</taxon>
        <taxon>Kalanchoe</taxon>
    </lineage>
</organism>
<dbReference type="Proteomes" id="UP000594263">
    <property type="component" value="Unplaced"/>
</dbReference>
<dbReference type="PANTHER" id="PTHR34570:SF12">
    <property type="entry name" value="EXPRESSED PROTEIN"/>
    <property type="match status" value="1"/>
</dbReference>
<dbReference type="PANTHER" id="PTHR34570">
    <property type="entry name" value="OS03G0593100 PROTEIN"/>
    <property type="match status" value="1"/>
</dbReference>
<proteinExistence type="predicted"/>
<protein>
    <submittedName>
        <fullName evidence="1">Uncharacterized protein</fullName>
    </submittedName>
</protein>
<name>A0A7N0VIZ3_KALFE</name>
<reference evidence="1" key="1">
    <citation type="submission" date="2021-01" db="UniProtKB">
        <authorList>
            <consortium name="EnsemblPlants"/>
        </authorList>
    </citation>
    <scope>IDENTIFICATION</scope>
</reference>
<dbReference type="EnsemblPlants" id="Kaladp0926s0001.1.v1.1">
    <property type="protein sequence ID" value="Kaladp0926s0001.1.v1.1"/>
    <property type="gene ID" value="Kaladp0926s0001.v1.1"/>
</dbReference>
<sequence length="133" mass="15430">MRATDKDPISIHSSTALLHERYKQLHREKRRREERELLRVFCVSPASFDAIHSTRHYVDHTSKRRRAFQTEFLLTNKQPPEVSQSLCTNCQAELRDIEAPAAKNRQTEDRLALCDLPCLLGSFDTDVDTSLHL</sequence>